<evidence type="ECO:0000313" key="15">
    <source>
        <dbReference type="EMBL" id="PXX80041.1"/>
    </source>
</evidence>
<evidence type="ECO:0000256" key="13">
    <source>
        <dbReference type="HAMAP-Rule" id="MF_01113"/>
    </source>
</evidence>
<feature type="domain" description="UmuC" evidence="14">
    <location>
        <begin position="7"/>
        <end position="189"/>
    </location>
</feature>
<dbReference type="GO" id="GO:0003887">
    <property type="term" value="F:DNA-directed DNA polymerase activity"/>
    <property type="evidence" value="ECO:0007669"/>
    <property type="project" value="UniProtKB-UniRule"/>
</dbReference>
<keyword evidence="11 13" id="KW-0234">DNA repair</keyword>
<comment type="catalytic activity">
    <reaction evidence="12 13">
        <text>DNA(n) + a 2'-deoxyribonucleoside 5'-triphosphate = DNA(n+1) + diphosphate</text>
        <dbReference type="Rhea" id="RHEA:22508"/>
        <dbReference type="Rhea" id="RHEA-COMP:17339"/>
        <dbReference type="Rhea" id="RHEA-COMP:17340"/>
        <dbReference type="ChEBI" id="CHEBI:33019"/>
        <dbReference type="ChEBI" id="CHEBI:61560"/>
        <dbReference type="ChEBI" id="CHEBI:173112"/>
        <dbReference type="EC" id="2.7.7.7"/>
    </reaction>
</comment>
<evidence type="ECO:0000256" key="2">
    <source>
        <dbReference type="ARBA" id="ARBA00010945"/>
    </source>
</evidence>
<evidence type="ECO:0000256" key="4">
    <source>
        <dbReference type="ARBA" id="ARBA00022679"/>
    </source>
</evidence>
<evidence type="ECO:0000256" key="10">
    <source>
        <dbReference type="ARBA" id="ARBA00023125"/>
    </source>
</evidence>
<dbReference type="GO" id="GO:0006261">
    <property type="term" value="P:DNA-templated DNA replication"/>
    <property type="evidence" value="ECO:0007669"/>
    <property type="project" value="UniProtKB-UniRule"/>
</dbReference>
<evidence type="ECO:0000256" key="8">
    <source>
        <dbReference type="ARBA" id="ARBA00022763"/>
    </source>
</evidence>
<keyword evidence="8 13" id="KW-0227">DNA damage</keyword>
<dbReference type="PROSITE" id="PS50173">
    <property type="entry name" value="UMUC"/>
    <property type="match status" value="1"/>
</dbReference>
<sequence length="414" mass="46877">MDNRRVVLHCDINHCYAQIEEMKVPELRKVPMAVGGHETTRHGIILAKNDLAKEYHIKTGESLREAYAKCPQLVVIPPNYDDYLYYSEKVKDIYREYTDRVESFGLDEAWIDVSASSKIYGSGEAIAREIKKKVYEQLGLTISVGVSFNKVFAKLGSDMIKPDGLVVIDEENYQQLVWPLPVEELIYIGRATKRKLNEFGIKTIGDLAVFRADLIESRMGKVGVMIHEFANGIDDKSVAFTGYQDEAKSVGNGITSIRDMRSLKDVELVFRVLAESVASRLRDMGVEGQVVTIGLRDNELHGLSRQRKLAEPTCLADEILAMAMQLTREHYSFILPLRSISLTMSDLQKPAAVEQLSFFTDHGKIKQRVLDETVDAIRSRYGFTKIKRCSMLLDDELTNFNPKADHIIFPVSFL</sequence>
<evidence type="ECO:0000256" key="3">
    <source>
        <dbReference type="ARBA" id="ARBA00022490"/>
    </source>
</evidence>
<comment type="caution">
    <text evidence="15">The sequence shown here is derived from an EMBL/GenBank/DDBJ whole genome shotgun (WGS) entry which is preliminary data.</text>
</comment>
<dbReference type="Pfam" id="PF21999">
    <property type="entry name" value="IMS_HHH_1"/>
    <property type="match status" value="1"/>
</dbReference>
<comment type="cofactor">
    <cofactor evidence="13">
        <name>Mg(2+)</name>
        <dbReference type="ChEBI" id="CHEBI:18420"/>
    </cofactor>
    <text evidence="13">Binds 2 magnesium ions per subunit.</text>
</comment>
<keyword evidence="4 13" id="KW-0808">Transferase</keyword>
<dbReference type="GO" id="GO:0006281">
    <property type="term" value="P:DNA repair"/>
    <property type="evidence" value="ECO:0007669"/>
    <property type="project" value="UniProtKB-UniRule"/>
</dbReference>
<dbReference type="InterPro" id="IPR043502">
    <property type="entry name" value="DNA/RNA_pol_sf"/>
</dbReference>
<name>A0A318KQE7_9FIRM</name>
<evidence type="ECO:0000313" key="16">
    <source>
        <dbReference type="Proteomes" id="UP000247612"/>
    </source>
</evidence>
<dbReference type="CDD" id="cd03586">
    <property type="entry name" value="PolY_Pol_IV_kappa"/>
    <property type="match status" value="1"/>
</dbReference>
<protein>
    <recommendedName>
        <fullName evidence="13">DNA polymerase IV</fullName>
        <shortName evidence="13">Pol IV</shortName>
        <ecNumber evidence="13">2.7.7.7</ecNumber>
    </recommendedName>
</protein>
<dbReference type="EC" id="2.7.7.7" evidence="13"/>
<dbReference type="OrthoDB" id="9808813at2"/>
<dbReference type="InterPro" id="IPR022880">
    <property type="entry name" value="DNApol_IV"/>
</dbReference>
<evidence type="ECO:0000256" key="11">
    <source>
        <dbReference type="ARBA" id="ARBA00023204"/>
    </source>
</evidence>
<dbReference type="Gene3D" id="3.40.1170.60">
    <property type="match status" value="1"/>
</dbReference>
<dbReference type="SUPFAM" id="SSF56672">
    <property type="entry name" value="DNA/RNA polymerases"/>
    <property type="match status" value="1"/>
</dbReference>
<evidence type="ECO:0000256" key="9">
    <source>
        <dbReference type="ARBA" id="ARBA00022842"/>
    </source>
</evidence>
<organism evidence="15 16">
    <name type="scientific">Dielma fastidiosa</name>
    <dbReference type="NCBI Taxonomy" id="1034346"/>
    <lineage>
        <taxon>Bacteria</taxon>
        <taxon>Bacillati</taxon>
        <taxon>Bacillota</taxon>
        <taxon>Erysipelotrichia</taxon>
        <taxon>Erysipelotrichales</taxon>
        <taxon>Erysipelotrichaceae</taxon>
        <taxon>Dielma</taxon>
    </lineage>
</organism>
<dbReference type="InterPro" id="IPR053848">
    <property type="entry name" value="IMS_HHH_1"/>
</dbReference>
<keyword evidence="16" id="KW-1185">Reference proteome</keyword>
<reference evidence="15 16" key="1">
    <citation type="submission" date="2018-05" db="EMBL/GenBank/DDBJ databases">
        <title>Genomic Encyclopedia of Type Strains, Phase IV (KMG-IV): sequencing the most valuable type-strain genomes for metagenomic binning, comparative biology and taxonomic classification.</title>
        <authorList>
            <person name="Goeker M."/>
        </authorList>
    </citation>
    <scope>NUCLEOTIDE SEQUENCE [LARGE SCALE GENOMIC DNA]</scope>
    <source>
        <strain evidence="15 16">JC118</strain>
    </source>
</reference>
<dbReference type="InterPro" id="IPR050116">
    <property type="entry name" value="DNA_polymerase-Y"/>
</dbReference>
<keyword evidence="5 13" id="KW-0548">Nucleotidyltransferase</keyword>
<keyword evidence="9 13" id="KW-0460">Magnesium</keyword>
<evidence type="ECO:0000256" key="6">
    <source>
        <dbReference type="ARBA" id="ARBA00022705"/>
    </source>
</evidence>
<dbReference type="PANTHER" id="PTHR11076">
    <property type="entry name" value="DNA REPAIR POLYMERASE UMUC / TRANSFERASE FAMILY MEMBER"/>
    <property type="match status" value="1"/>
</dbReference>
<feature type="active site" evidence="13">
    <location>
        <position position="108"/>
    </location>
</feature>
<keyword evidence="7 13" id="KW-0479">Metal-binding</keyword>
<proteinExistence type="inferred from homology"/>
<evidence type="ECO:0000256" key="12">
    <source>
        <dbReference type="ARBA" id="ARBA00049244"/>
    </source>
</evidence>
<comment type="similarity">
    <text evidence="2 13">Belongs to the DNA polymerase type-Y family.</text>
</comment>
<feature type="site" description="Substrate discrimination" evidence="13">
    <location>
        <position position="16"/>
    </location>
</feature>
<evidence type="ECO:0000256" key="5">
    <source>
        <dbReference type="ARBA" id="ARBA00022695"/>
    </source>
</evidence>
<dbReference type="GO" id="GO:0042276">
    <property type="term" value="P:error-prone translesion synthesis"/>
    <property type="evidence" value="ECO:0007669"/>
    <property type="project" value="TreeGrafter"/>
</dbReference>
<keyword evidence="3 13" id="KW-0963">Cytoplasm</keyword>
<gene>
    <name evidence="13" type="primary">dinB</name>
    <name evidence="15" type="ORF">DES51_10443</name>
</gene>
<accession>A0A318KQE7</accession>
<feature type="binding site" evidence="13">
    <location>
        <position position="11"/>
    </location>
    <ligand>
        <name>Mg(2+)</name>
        <dbReference type="ChEBI" id="CHEBI:18420"/>
    </ligand>
</feature>
<dbReference type="EMBL" id="QJKH01000004">
    <property type="protein sequence ID" value="PXX80041.1"/>
    <property type="molecule type" value="Genomic_DNA"/>
</dbReference>
<keyword evidence="13" id="KW-0239">DNA-directed DNA polymerase</keyword>
<dbReference type="AlphaFoldDB" id="A0A318KQE7"/>
<evidence type="ECO:0000259" key="14">
    <source>
        <dbReference type="PROSITE" id="PS50173"/>
    </source>
</evidence>
<dbReference type="STRING" id="1034346.GCA_000313565_01537"/>
<comment type="subcellular location">
    <subcellularLocation>
        <location evidence="1 13">Cytoplasm</location>
    </subcellularLocation>
</comment>
<dbReference type="Gene3D" id="3.30.70.270">
    <property type="match status" value="1"/>
</dbReference>
<dbReference type="RefSeq" id="WP_022937840.1">
    <property type="nucleotide sequence ID" value="NZ_CABKRQ010000004.1"/>
</dbReference>
<dbReference type="Pfam" id="PF11799">
    <property type="entry name" value="IMS_C"/>
    <property type="match status" value="1"/>
</dbReference>
<dbReference type="Gene3D" id="3.30.1490.100">
    <property type="entry name" value="DNA polymerase, Y-family, little finger domain"/>
    <property type="match status" value="1"/>
</dbReference>
<dbReference type="GO" id="GO:0003684">
    <property type="term" value="F:damaged DNA binding"/>
    <property type="evidence" value="ECO:0007669"/>
    <property type="project" value="InterPro"/>
</dbReference>
<dbReference type="SUPFAM" id="SSF100879">
    <property type="entry name" value="Lesion bypass DNA polymerase (Y-family), little finger domain"/>
    <property type="match status" value="1"/>
</dbReference>
<dbReference type="Gene3D" id="1.10.150.20">
    <property type="entry name" value="5' to 3' exonuclease, C-terminal subdomain"/>
    <property type="match status" value="1"/>
</dbReference>
<dbReference type="InterPro" id="IPR036775">
    <property type="entry name" value="DNA_pol_Y-fam_lit_finger_sf"/>
</dbReference>
<dbReference type="InterPro" id="IPR043128">
    <property type="entry name" value="Rev_trsase/Diguanyl_cyclase"/>
</dbReference>
<dbReference type="Pfam" id="PF00817">
    <property type="entry name" value="IMS"/>
    <property type="match status" value="1"/>
</dbReference>
<dbReference type="GO" id="GO:0000287">
    <property type="term" value="F:magnesium ion binding"/>
    <property type="evidence" value="ECO:0007669"/>
    <property type="project" value="UniProtKB-UniRule"/>
</dbReference>
<dbReference type="PANTHER" id="PTHR11076:SF35">
    <property type="entry name" value="DNA REPAIR PROTEIN HOMOLOG YOBH"/>
    <property type="match status" value="1"/>
</dbReference>
<keyword evidence="10 13" id="KW-0238">DNA-binding</keyword>
<dbReference type="NCBIfam" id="NF002677">
    <property type="entry name" value="PRK02406.1"/>
    <property type="match status" value="1"/>
</dbReference>
<keyword evidence="6 13" id="KW-0235">DNA replication</keyword>
<evidence type="ECO:0000256" key="7">
    <source>
        <dbReference type="ARBA" id="ARBA00022723"/>
    </source>
</evidence>
<dbReference type="Proteomes" id="UP000247612">
    <property type="component" value="Unassembled WGS sequence"/>
</dbReference>
<comment type="subunit">
    <text evidence="13">Monomer.</text>
</comment>
<comment type="function">
    <text evidence="13">Poorly processive, error-prone DNA polymerase involved in untargeted mutagenesis. Copies undamaged DNA at stalled replication forks, which arise in vivo from mismatched or misaligned primer ends. These misaligned primers can be extended by PolIV. Exhibits no 3'-5' exonuclease (proofreading) activity. May be involved in translesional synthesis, in conjunction with the beta clamp from PolIII.</text>
</comment>
<evidence type="ECO:0000256" key="1">
    <source>
        <dbReference type="ARBA" id="ARBA00004496"/>
    </source>
</evidence>
<feature type="binding site" evidence="13">
    <location>
        <position position="107"/>
    </location>
    <ligand>
        <name>Mg(2+)</name>
        <dbReference type="ChEBI" id="CHEBI:18420"/>
    </ligand>
</feature>
<dbReference type="InterPro" id="IPR001126">
    <property type="entry name" value="UmuC"/>
</dbReference>
<dbReference type="HAMAP" id="MF_01113">
    <property type="entry name" value="DNApol_IV"/>
    <property type="match status" value="1"/>
</dbReference>
<dbReference type="GO" id="GO:0009432">
    <property type="term" value="P:SOS response"/>
    <property type="evidence" value="ECO:0007669"/>
    <property type="project" value="TreeGrafter"/>
</dbReference>
<dbReference type="InterPro" id="IPR017961">
    <property type="entry name" value="DNA_pol_Y-fam_little_finger"/>
</dbReference>
<dbReference type="GO" id="GO:0005829">
    <property type="term" value="C:cytosol"/>
    <property type="evidence" value="ECO:0007669"/>
    <property type="project" value="TreeGrafter"/>
</dbReference>
<keyword evidence="13" id="KW-0515">Mutator protein</keyword>